<dbReference type="Gene3D" id="1.10.10.10">
    <property type="entry name" value="Winged helix-like DNA-binding domain superfamily/Winged helix DNA-binding domain"/>
    <property type="match status" value="1"/>
</dbReference>
<reference evidence="4 5" key="1">
    <citation type="submission" date="2018-10" db="EMBL/GenBank/DDBJ databases">
        <title>Genomic Encyclopedia of Archaeal and Bacterial Type Strains, Phase II (KMG-II): from individual species to whole genera.</title>
        <authorList>
            <person name="Goeker M."/>
        </authorList>
    </citation>
    <scope>NUCLEOTIDE SEQUENCE [LARGE SCALE GENOMIC DNA]</scope>
    <source>
        <strain evidence="4 5">DSM 23424</strain>
    </source>
</reference>
<dbReference type="NCBIfam" id="TIGR00732">
    <property type="entry name" value="dprA"/>
    <property type="match status" value="1"/>
</dbReference>
<dbReference type="Proteomes" id="UP000271339">
    <property type="component" value="Unassembled WGS sequence"/>
</dbReference>
<dbReference type="InterPro" id="IPR010994">
    <property type="entry name" value="RuvA_2-like"/>
</dbReference>
<dbReference type="SUPFAM" id="SSF102405">
    <property type="entry name" value="MCP/YpsA-like"/>
    <property type="match status" value="1"/>
</dbReference>
<feature type="domain" description="Smf/DprA SLOG" evidence="2">
    <location>
        <begin position="83"/>
        <end position="288"/>
    </location>
</feature>
<dbReference type="Pfam" id="PF17782">
    <property type="entry name" value="WHD_DprA"/>
    <property type="match status" value="1"/>
</dbReference>
<dbReference type="OrthoDB" id="9785707at2"/>
<dbReference type="InterPro" id="IPR041614">
    <property type="entry name" value="DprA_WH"/>
</dbReference>
<dbReference type="RefSeq" id="WP_121905960.1">
    <property type="nucleotide sequence ID" value="NZ_REFC01000011.1"/>
</dbReference>
<name>A0A3L9Z1Q3_9FLAO</name>
<dbReference type="InterPro" id="IPR057666">
    <property type="entry name" value="DrpA_SLOG"/>
</dbReference>
<evidence type="ECO:0000313" key="4">
    <source>
        <dbReference type="EMBL" id="RMA65937.1"/>
    </source>
</evidence>
<organism evidence="4 5">
    <name type="scientific">Ulvibacter antarcticus</name>
    <dbReference type="NCBI Taxonomy" id="442714"/>
    <lineage>
        <taxon>Bacteria</taxon>
        <taxon>Pseudomonadati</taxon>
        <taxon>Bacteroidota</taxon>
        <taxon>Flavobacteriia</taxon>
        <taxon>Flavobacteriales</taxon>
        <taxon>Flavobacteriaceae</taxon>
        <taxon>Ulvibacter</taxon>
    </lineage>
</organism>
<dbReference type="EMBL" id="REFC01000011">
    <property type="protein sequence ID" value="RMA65937.1"/>
    <property type="molecule type" value="Genomic_DNA"/>
</dbReference>
<sequence>MLSNRELRYTLALQRVPNLGDTSAKKLLQAVGSAEGIFKEKKSNLLKIDGIGALKLRELNELTLLDEADEELLFIEQNEITFSYFKDKNYPDRLKHCLDGPILYFHTGNIDLQNKKIISIVGTRNVTSYGRSFCEKLIEELAPVNPVIVSGFAYGVDITAHKAAMDNGLQTIACLAHGLNLIYPKSHKKYVAKMEEHGGFITEFWSSDPFDRTNFLRRNRIIAGMSEATIVIESAEKGGSLVTADIANSYNREVFAVPGRASDTQSRGCNDLIKLQQARILTHAADIVFMLGWKLKDYEKAPIQTQLFTELSEEEQKIFEYLKTKDKELLDTIALECFIPTYKVATILLSLELKGLVRPLPGKLFQCI</sequence>
<dbReference type="AlphaFoldDB" id="A0A3L9Z1Q3"/>
<comment type="caution">
    <text evidence="4">The sequence shown here is derived from an EMBL/GenBank/DDBJ whole genome shotgun (WGS) entry which is preliminary data.</text>
</comment>
<dbReference type="PANTHER" id="PTHR43022">
    <property type="entry name" value="PROTEIN SMF"/>
    <property type="match status" value="1"/>
</dbReference>
<evidence type="ECO:0000256" key="1">
    <source>
        <dbReference type="ARBA" id="ARBA00006525"/>
    </source>
</evidence>
<dbReference type="GO" id="GO:0009294">
    <property type="term" value="P:DNA-mediated transformation"/>
    <property type="evidence" value="ECO:0007669"/>
    <property type="project" value="InterPro"/>
</dbReference>
<protein>
    <submittedName>
        <fullName evidence="4">DNA processing protein</fullName>
    </submittedName>
</protein>
<feature type="domain" description="DprA winged helix" evidence="3">
    <location>
        <begin position="310"/>
        <end position="363"/>
    </location>
</feature>
<dbReference type="Pfam" id="PF02481">
    <property type="entry name" value="DNA_processg_A"/>
    <property type="match status" value="1"/>
</dbReference>
<dbReference type="SUPFAM" id="SSF47781">
    <property type="entry name" value="RuvA domain 2-like"/>
    <property type="match status" value="1"/>
</dbReference>
<dbReference type="InterPro" id="IPR003488">
    <property type="entry name" value="DprA"/>
</dbReference>
<dbReference type="Gene3D" id="3.40.50.450">
    <property type="match status" value="1"/>
</dbReference>
<evidence type="ECO:0000259" key="3">
    <source>
        <dbReference type="Pfam" id="PF17782"/>
    </source>
</evidence>
<accession>A0A3L9Z1Q3</accession>
<evidence type="ECO:0000313" key="5">
    <source>
        <dbReference type="Proteomes" id="UP000271339"/>
    </source>
</evidence>
<proteinExistence type="inferred from homology"/>
<dbReference type="PANTHER" id="PTHR43022:SF1">
    <property type="entry name" value="PROTEIN SMF"/>
    <property type="match status" value="1"/>
</dbReference>
<keyword evidence="5" id="KW-1185">Reference proteome</keyword>
<comment type="similarity">
    <text evidence="1">Belongs to the DprA/Smf family.</text>
</comment>
<evidence type="ECO:0000259" key="2">
    <source>
        <dbReference type="Pfam" id="PF02481"/>
    </source>
</evidence>
<dbReference type="InterPro" id="IPR036388">
    <property type="entry name" value="WH-like_DNA-bd_sf"/>
</dbReference>
<gene>
    <name evidence="4" type="ORF">BXY75_0353</name>
</gene>